<dbReference type="GO" id="GO:0000976">
    <property type="term" value="F:transcription cis-regulatory region binding"/>
    <property type="evidence" value="ECO:0007669"/>
    <property type="project" value="TreeGrafter"/>
</dbReference>
<keyword evidence="6" id="KW-1185">Reference proteome</keyword>
<proteinExistence type="predicted"/>
<dbReference type="InterPro" id="IPR046335">
    <property type="entry name" value="LacI/GalR-like_sensor"/>
</dbReference>
<dbReference type="PANTHER" id="PTHR30146:SF109">
    <property type="entry name" value="HTH-TYPE TRANSCRIPTIONAL REGULATOR GALS"/>
    <property type="match status" value="1"/>
</dbReference>
<dbReference type="InterPro" id="IPR028082">
    <property type="entry name" value="Peripla_BP_I"/>
</dbReference>
<name>A0A318KHS5_9NOCA</name>
<gene>
    <name evidence="5" type="ORF">DFR70_1011246</name>
</gene>
<dbReference type="InterPro" id="IPR010982">
    <property type="entry name" value="Lambda_DNA-bd_dom_sf"/>
</dbReference>
<dbReference type="SMART" id="SM00354">
    <property type="entry name" value="HTH_LACI"/>
    <property type="match status" value="1"/>
</dbReference>
<sequence length="333" mass="35683">MVSIREVAASAGVSIGTVSNVLNAPDKVSPATVARVHTAIERLGFVRNDAARQLRAGRSRCVGLVVLDIGNPFFSDIARAAEQRAAENNLVVLLASTDDDAERERLYLETFEEQRVFGLLISSAREDLDRLHALRERGVPIILVDRDGRGTPFPSVTVDDKAGGLVAAHHLCQTGRRRIAFVGGPLSLHQIADRLHGARRAIQEYPDARLAVIETSAPTVLAGRRAGEHLSTASDRPEAIFCANDLLAIGVLQALTSHGIQVPADIALIGYDDIDFAQSTLVPLSSVRQPSTHVGSTAIDLLVAAAEDRSFIDHISFEPTLVPRASTMPHNAG</sequence>
<dbReference type="GO" id="GO:0003700">
    <property type="term" value="F:DNA-binding transcription factor activity"/>
    <property type="evidence" value="ECO:0007669"/>
    <property type="project" value="TreeGrafter"/>
</dbReference>
<dbReference type="InterPro" id="IPR000843">
    <property type="entry name" value="HTH_LacI"/>
</dbReference>
<keyword evidence="2" id="KW-0238">DNA-binding</keyword>
<organism evidence="5 6">
    <name type="scientific">Nocardia tenerifensis</name>
    <dbReference type="NCBI Taxonomy" id="228006"/>
    <lineage>
        <taxon>Bacteria</taxon>
        <taxon>Bacillati</taxon>
        <taxon>Actinomycetota</taxon>
        <taxon>Actinomycetes</taxon>
        <taxon>Mycobacteriales</taxon>
        <taxon>Nocardiaceae</taxon>
        <taxon>Nocardia</taxon>
    </lineage>
</organism>
<accession>A0A318KHS5</accession>
<dbReference type="CDD" id="cd01392">
    <property type="entry name" value="HTH_LacI"/>
    <property type="match status" value="1"/>
</dbReference>
<comment type="caution">
    <text evidence="5">The sequence shown here is derived from an EMBL/GenBank/DDBJ whole genome shotgun (WGS) entry which is preliminary data.</text>
</comment>
<dbReference type="Pfam" id="PF00356">
    <property type="entry name" value="LacI"/>
    <property type="match status" value="1"/>
</dbReference>
<dbReference type="Gene3D" id="3.40.50.2300">
    <property type="match status" value="2"/>
</dbReference>
<dbReference type="PANTHER" id="PTHR30146">
    <property type="entry name" value="LACI-RELATED TRANSCRIPTIONAL REPRESSOR"/>
    <property type="match status" value="1"/>
</dbReference>
<evidence type="ECO:0000313" key="6">
    <source>
        <dbReference type="Proteomes" id="UP000247569"/>
    </source>
</evidence>
<dbReference type="PROSITE" id="PS00356">
    <property type="entry name" value="HTH_LACI_1"/>
    <property type="match status" value="1"/>
</dbReference>
<evidence type="ECO:0000256" key="2">
    <source>
        <dbReference type="ARBA" id="ARBA00023125"/>
    </source>
</evidence>
<keyword evidence="1" id="KW-0805">Transcription regulation</keyword>
<dbReference type="RefSeq" id="WP_040734337.1">
    <property type="nucleotide sequence ID" value="NZ_QJKF01000001.1"/>
</dbReference>
<protein>
    <submittedName>
        <fullName evidence="5">LacI family transcriptional regulator</fullName>
    </submittedName>
</protein>
<dbReference type="Pfam" id="PF13377">
    <property type="entry name" value="Peripla_BP_3"/>
    <property type="match status" value="1"/>
</dbReference>
<dbReference type="Proteomes" id="UP000247569">
    <property type="component" value="Unassembled WGS sequence"/>
</dbReference>
<evidence type="ECO:0000313" key="5">
    <source>
        <dbReference type="EMBL" id="PXX71812.1"/>
    </source>
</evidence>
<dbReference type="AlphaFoldDB" id="A0A318KHS5"/>
<dbReference type="SUPFAM" id="SSF53822">
    <property type="entry name" value="Periplasmic binding protein-like I"/>
    <property type="match status" value="1"/>
</dbReference>
<keyword evidence="3" id="KW-0804">Transcription</keyword>
<dbReference type="EMBL" id="QJKF01000001">
    <property type="protein sequence ID" value="PXX71812.1"/>
    <property type="molecule type" value="Genomic_DNA"/>
</dbReference>
<reference evidence="5 6" key="1">
    <citation type="submission" date="2018-05" db="EMBL/GenBank/DDBJ databases">
        <title>Genomic Encyclopedia of Type Strains, Phase IV (KMG-IV): sequencing the most valuable type-strain genomes for metagenomic binning, comparative biology and taxonomic classification.</title>
        <authorList>
            <person name="Goeker M."/>
        </authorList>
    </citation>
    <scope>NUCLEOTIDE SEQUENCE [LARGE SCALE GENOMIC DNA]</scope>
    <source>
        <strain evidence="5 6">DSM 44704</strain>
    </source>
</reference>
<dbReference type="OrthoDB" id="37081at2"/>
<evidence type="ECO:0000259" key="4">
    <source>
        <dbReference type="PROSITE" id="PS50932"/>
    </source>
</evidence>
<feature type="domain" description="HTH lacI-type" evidence="4">
    <location>
        <begin position="2"/>
        <end position="56"/>
    </location>
</feature>
<dbReference type="SUPFAM" id="SSF47413">
    <property type="entry name" value="lambda repressor-like DNA-binding domains"/>
    <property type="match status" value="1"/>
</dbReference>
<evidence type="ECO:0000256" key="1">
    <source>
        <dbReference type="ARBA" id="ARBA00023015"/>
    </source>
</evidence>
<dbReference type="PROSITE" id="PS50932">
    <property type="entry name" value="HTH_LACI_2"/>
    <property type="match status" value="1"/>
</dbReference>
<dbReference type="Gene3D" id="1.10.260.40">
    <property type="entry name" value="lambda repressor-like DNA-binding domains"/>
    <property type="match status" value="1"/>
</dbReference>
<evidence type="ECO:0000256" key="3">
    <source>
        <dbReference type="ARBA" id="ARBA00023163"/>
    </source>
</evidence>